<dbReference type="Proteomes" id="UP000242474">
    <property type="component" value="Unassembled WGS sequence"/>
</dbReference>
<protein>
    <recommendedName>
        <fullName evidence="4">Secreted protein</fullName>
    </recommendedName>
</protein>
<dbReference type="EMBL" id="KZ303487">
    <property type="protein sequence ID" value="PIA19397.1"/>
    <property type="molecule type" value="Genomic_DNA"/>
</dbReference>
<gene>
    <name evidence="2" type="ORF">COEREDRAFT_90704</name>
</gene>
<reference evidence="2 3" key="1">
    <citation type="journal article" date="2015" name="Genome Biol. Evol.">
        <title>Phylogenomic analyses indicate that early fungi evolved digesting cell walls of algal ancestors of land plants.</title>
        <authorList>
            <person name="Chang Y."/>
            <person name="Wang S."/>
            <person name="Sekimoto S."/>
            <person name="Aerts A.L."/>
            <person name="Choi C."/>
            <person name="Clum A."/>
            <person name="LaButti K.M."/>
            <person name="Lindquist E.A."/>
            <person name="Yee Ngan C."/>
            <person name="Ohm R.A."/>
            <person name="Salamov A.A."/>
            <person name="Grigoriev I.V."/>
            <person name="Spatafora J.W."/>
            <person name="Berbee M.L."/>
        </authorList>
    </citation>
    <scope>NUCLEOTIDE SEQUENCE [LARGE SCALE GENOMIC DNA]</scope>
    <source>
        <strain evidence="2 3">NRRL 1564</strain>
    </source>
</reference>
<organism evidence="2 3">
    <name type="scientific">Coemansia reversa (strain ATCC 12441 / NRRL 1564)</name>
    <dbReference type="NCBI Taxonomy" id="763665"/>
    <lineage>
        <taxon>Eukaryota</taxon>
        <taxon>Fungi</taxon>
        <taxon>Fungi incertae sedis</taxon>
        <taxon>Zoopagomycota</taxon>
        <taxon>Kickxellomycotina</taxon>
        <taxon>Kickxellomycetes</taxon>
        <taxon>Kickxellales</taxon>
        <taxon>Kickxellaceae</taxon>
        <taxon>Coemansia</taxon>
    </lineage>
</organism>
<feature type="signal peptide" evidence="1">
    <location>
        <begin position="1"/>
        <end position="19"/>
    </location>
</feature>
<feature type="chain" id="PRO_5013821426" description="Secreted protein" evidence="1">
    <location>
        <begin position="20"/>
        <end position="100"/>
    </location>
</feature>
<name>A0A2G5BKV6_COERN</name>
<evidence type="ECO:0008006" key="4">
    <source>
        <dbReference type="Google" id="ProtNLM"/>
    </source>
</evidence>
<sequence length="100" mass="11882">MQCWMVELLLQCLLQLGVKRWTSESGFFKKRIRLEIYIEMRQKIARLTKVIRQVDSRKSAHRAVGLDLSEYLNKACAVRALLHTKKQSCRKKAHLWHNVF</sequence>
<evidence type="ECO:0000256" key="1">
    <source>
        <dbReference type="SAM" id="SignalP"/>
    </source>
</evidence>
<proteinExistence type="predicted"/>
<keyword evidence="3" id="KW-1185">Reference proteome</keyword>
<evidence type="ECO:0000313" key="3">
    <source>
        <dbReference type="Proteomes" id="UP000242474"/>
    </source>
</evidence>
<keyword evidence="1" id="KW-0732">Signal</keyword>
<accession>A0A2G5BKV6</accession>
<evidence type="ECO:0000313" key="2">
    <source>
        <dbReference type="EMBL" id="PIA19397.1"/>
    </source>
</evidence>
<dbReference type="AlphaFoldDB" id="A0A2G5BKV6"/>